<feature type="transmembrane region" description="Helical" evidence="8">
    <location>
        <begin position="287"/>
        <end position="305"/>
    </location>
</feature>
<keyword evidence="5 10" id="KW-0418">Kinase</keyword>
<dbReference type="Pfam" id="PF00069">
    <property type="entry name" value="Pkinase"/>
    <property type="match status" value="1"/>
</dbReference>
<feature type="domain" description="Protein kinase" evidence="9">
    <location>
        <begin position="21"/>
        <end position="274"/>
    </location>
</feature>
<dbReference type="PROSITE" id="PS00107">
    <property type="entry name" value="PROTEIN_KINASE_ATP"/>
    <property type="match status" value="1"/>
</dbReference>
<evidence type="ECO:0000256" key="3">
    <source>
        <dbReference type="ARBA" id="ARBA00022679"/>
    </source>
</evidence>
<proteinExistence type="predicted"/>
<evidence type="ECO:0000256" key="8">
    <source>
        <dbReference type="SAM" id="Phobius"/>
    </source>
</evidence>
<evidence type="ECO:0000313" key="10">
    <source>
        <dbReference type="EMBL" id="MBC3899370.1"/>
    </source>
</evidence>
<comment type="caution">
    <text evidence="10">The sequence shown here is derived from an EMBL/GenBank/DDBJ whole genome shotgun (WGS) entry which is preliminary data.</text>
</comment>
<evidence type="ECO:0000256" key="7">
    <source>
        <dbReference type="PROSITE-ProRule" id="PRU10141"/>
    </source>
</evidence>
<dbReference type="SUPFAM" id="SSF56112">
    <property type="entry name" value="Protein kinase-like (PK-like)"/>
    <property type="match status" value="1"/>
</dbReference>
<evidence type="ECO:0000259" key="9">
    <source>
        <dbReference type="PROSITE" id="PS50011"/>
    </source>
</evidence>
<sequence>MKKEKVARIEERIRSVFDQQYQIIKMLGNGGMGCVFHVQSNSVEIADFALKVLDKEVYIENKLDFMREADVMKSLDHPGIPKIMAVTEDLDYVYMVQEYIRGEPLSLVIRKCGQIREEYLQIWMESMAETLDYLHQQGLIHRDIKPDNMMLTDDCEIKIIDFGLARKKEQIDQADKKVFGTLSFTAPERFTKKVGTVQTDIYGFGVTMYYVATGKKPENMKTSPQESYAIMEKKLGETAPPEIREILTKAMAVKPQQRYRSFEALRGDLAHQNLVRNAEFEDRQVQFSHMFLILATLFLIGLISAY</sequence>
<dbReference type="CDD" id="cd14014">
    <property type="entry name" value="STKc_PknB_like"/>
    <property type="match status" value="1"/>
</dbReference>
<accession>A0ABR6YVZ5</accession>
<keyword evidence="4 7" id="KW-0547">Nucleotide-binding</keyword>
<dbReference type="Gene3D" id="1.10.510.10">
    <property type="entry name" value="Transferase(Phosphotransferase) domain 1"/>
    <property type="match status" value="1"/>
</dbReference>
<keyword evidence="8" id="KW-0812">Transmembrane</keyword>
<keyword evidence="3" id="KW-0808">Transferase</keyword>
<dbReference type="InterPro" id="IPR017441">
    <property type="entry name" value="Protein_kinase_ATP_BS"/>
</dbReference>
<dbReference type="InterPro" id="IPR008271">
    <property type="entry name" value="Ser/Thr_kinase_AS"/>
</dbReference>
<evidence type="ECO:0000256" key="1">
    <source>
        <dbReference type="ARBA" id="ARBA00022527"/>
    </source>
</evidence>
<dbReference type="RefSeq" id="WP_186893871.1">
    <property type="nucleotide sequence ID" value="NZ_WJBE01000005.1"/>
</dbReference>
<name>A0ABR6YVZ5_9FIRM</name>
<reference evidence="10 11" key="1">
    <citation type="journal article" date="2020" name="mSystems">
        <title>Defining Genomic and Predicted Metabolic Features of the Acetobacterium Genus.</title>
        <authorList>
            <person name="Ross D.E."/>
            <person name="Marshall C.W."/>
            <person name="Gulliver D."/>
            <person name="May H.D."/>
            <person name="Norman R.S."/>
        </authorList>
    </citation>
    <scope>NUCLEOTIDE SEQUENCE [LARGE SCALE GENOMIC DNA]</scope>
    <source>
        <strain evidence="10 11">DSM 4132</strain>
    </source>
</reference>
<keyword evidence="1" id="KW-0723">Serine/threonine-protein kinase</keyword>
<keyword evidence="2" id="KW-0597">Phosphoprotein</keyword>
<organism evidence="10 11">
    <name type="scientific">Acetobacterium malicum</name>
    <dbReference type="NCBI Taxonomy" id="52692"/>
    <lineage>
        <taxon>Bacteria</taxon>
        <taxon>Bacillati</taxon>
        <taxon>Bacillota</taxon>
        <taxon>Clostridia</taxon>
        <taxon>Eubacteriales</taxon>
        <taxon>Eubacteriaceae</taxon>
        <taxon>Acetobacterium</taxon>
    </lineage>
</organism>
<keyword evidence="8" id="KW-1133">Transmembrane helix</keyword>
<dbReference type="InterPro" id="IPR011009">
    <property type="entry name" value="Kinase-like_dom_sf"/>
</dbReference>
<feature type="binding site" evidence="7">
    <location>
        <position position="51"/>
    </location>
    <ligand>
        <name>ATP</name>
        <dbReference type="ChEBI" id="CHEBI:30616"/>
    </ligand>
</feature>
<keyword evidence="11" id="KW-1185">Reference proteome</keyword>
<dbReference type="Proteomes" id="UP000622405">
    <property type="component" value="Unassembled WGS sequence"/>
</dbReference>
<protein>
    <submittedName>
        <fullName evidence="10">Protein kinase</fullName>
    </submittedName>
</protein>
<dbReference type="GO" id="GO:0016301">
    <property type="term" value="F:kinase activity"/>
    <property type="evidence" value="ECO:0007669"/>
    <property type="project" value="UniProtKB-KW"/>
</dbReference>
<evidence type="ECO:0000256" key="5">
    <source>
        <dbReference type="ARBA" id="ARBA00022777"/>
    </source>
</evidence>
<dbReference type="PROSITE" id="PS00108">
    <property type="entry name" value="PROTEIN_KINASE_ST"/>
    <property type="match status" value="1"/>
</dbReference>
<evidence type="ECO:0000256" key="2">
    <source>
        <dbReference type="ARBA" id="ARBA00022553"/>
    </source>
</evidence>
<dbReference type="EMBL" id="WJBE01000005">
    <property type="protein sequence ID" value="MBC3899370.1"/>
    <property type="molecule type" value="Genomic_DNA"/>
</dbReference>
<dbReference type="PROSITE" id="PS50011">
    <property type="entry name" value="PROTEIN_KINASE_DOM"/>
    <property type="match status" value="1"/>
</dbReference>
<evidence type="ECO:0000313" key="11">
    <source>
        <dbReference type="Proteomes" id="UP000622405"/>
    </source>
</evidence>
<dbReference type="InterPro" id="IPR000719">
    <property type="entry name" value="Prot_kinase_dom"/>
</dbReference>
<dbReference type="PANTHER" id="PTHR24351">
    <property type="entry name" value="RIBOSOMAL PROTEIN S6 KINASE"/>
    <property type="match status" value="1"/>
</dbReference>
<keyword evidence="6 7" id="KW-0067">ATP-binding</keyword>
<evidence type="ECO:0000256" key="4">
    <source>
        <dbReference type="ARBA" id="ARBA00022741"/>
    </source>
</evidence>
<dbReference type="SMART" id="SM00220">
    <property type="entry name" value="S_TKc"/>
    <property type="match status" value="1"/>
</dbReference>
<evidence type="ECO:0000256" key="6">
    <source>
        <dbReference type="ARBA" id="ARBA00022840"/>
    </source>
</evidence>
<gene>
    <name evidence="10" type="ORF">GH811_07055</name>
</gene>
<keyword evidence="8" id="KW-0472">Membrane</keyword>